<name>A0A401TM48_CHIPU</name>
<comment type="caution">
    <text evidence="1">The sequence shown here is derived from an EMBL/GenBank/DDBJ whole genome shotgun (WGS) entry which is preliminary data.</text>
</comment>
<dbReference type="STRING" id="137246.A0A401TM48"/>
<evidence type="ECO:0000313" key="2">
    <source>
        <dbReference type="Proteomes" id="UP000287033"/>
    </source>
</evidence>
<reference evidence="1 2" key="1">
    <citation type="journal article" date="2018" name="Nat. Ecol. Evol.">
        <title>Shark genomes provide insights into elasmobranch evolution and the origin of vertebrates.</title>
        <authorList>
            <person name="Hara Y"/>
            <person name="Yamaguchi K"/>
            <person name="Onimaru K"/>
            <person name="Kadota M"/>
            <person name="Koyanagi M"/>
            <person name="Keeley SD"/>
            <person name="Tatsumi K"/>
            <person name="Tanaka K"/>
            <person name="Motone F"/>
            <person name="Kageyama Y"/>
            <person name="Nozu R"/>
            <person name="Adachi N"/>
            <person name="Nishimura O"/>
            <person name="Nakagawa R"/>
            <person name="Tanegashima C"/>
            <person name="Kiyatake I"/>
            <person name="Matsumoto R"/>
            <person name="Murakumo K"/>
            <person name="Nishida K"/>
            <person name="Terakita A"/>
            <person name="Kuratani S"/>
            <person name="Sato K"/>
            <person name="Hyodo S Kuraku.S."/>
        </authorList>
    </citation>
    <scope>NUCLEOTIDE SEQUENCE [LARGE SCALE GENOMIC DNA]</scope>
</reference>
<protein>
    <submittedName>
        <fullName evidence="1">Uncharacterized protein</fullName>
    </submittedName>
</protein>
<evidence type="ECO:0000313" key="1">
    <source>
        <dbReference type="EMBL" id="GCC43740.1"/>
    </source>
</evidence>
<dbReference type="PANTHER" id="PTHR19446">
    <property type="entry name" value="REVERSE TRANSCRIPTASES"/>
    <property type="match status" value="1"/>
</dbReference>
<organism evidence="1 2">
    <name type="scientific">Chiloscyllium punctatum</name>
    <name type="common">Brownbanded bambooshark</name>
    <name type="synonym">Hemiscyllium punctatum</name>
    <dbReference type="NCBI Taxonomy" id="137246"/>
    <lineage>
        <taxon>Eukaryota</taxon>
        <taxon>Metazoa</taxon>
        <taxon>Chordata</taxon>
        <taxon>Craniata</taxon>
        <taxon>Vertebrata</taxon>
        <taxon>Chondrichthyes</taxon>
        <taxon>Elasmobranchii</taxon>
        <taxon>Galeomorphii</taxon>
        <taxon>Galeoidea</taxon>
        <taxon>Orectolobiformes</taxon>
        <taxon>Hemiscylliidae</taxon>
        <taxon>Chiloscyllium</taxon>
    </lineage>
</organism>
<sequence>VNINPRQKGFLASTPSCNENIPILQNIIKGSEKNRKELAVVFVYLAKAFDSVSHKLLTDSLKRMNTPAAFVDLIRDLYTNNTTVIEGKGKLTDQIKID</sequence>
<dbReference type="AlphaFoldDB" id="A0A401TM48"/>
<gene>
    <name evidence="1" type="ORF">chiPu_0027939</name>
</gene>
<dbReference type="EMBL" id="BEZZ01118158">
    <property type="protein sequence ID" value="GCC43740.1"/>
    <property type="molecule type" value="Genomic_DNA"/>
</dbReference>
<keyword evidence="2" id="KW-1185">Reference proteome</keyword>
<accession>A0A401TM48</accession>
<dbReference type="OrthoDB" id="10063195at2759"/>
<dbReference type="Proteomes" id="UP000287033">
    <property type="component" value="Unassembled WGS sequence"/>
</dbReference>
<feature type="non-terminal residue" evidence="1">
    <location>
        <position position="1"/>
    </location>
</feature>
<proteinExistence type="predicted"/>